<name>A0A401ZXP9_9CHLR</name>
<dbReference type="InterPro" id="IPR058205">
    <property type="entry name" value="D-LDH-like"/>
</dbReference>
<evidence type="ECO:0000256" key="3">
    <source>
        <dbReference type="ARBA" id="ARBA00023027"/>
    </source>
</evidence>
<evidence type="ECO:0000259" key="5">
    <source>
        <dbReference type="Pfam" id="PF00389"/>
    </source>
</evidence>
<dbReference type="PANTHER" id="PTHR43026">
    <property type="entry name" value="2-HYDROXYACID DEHYDROGENASE HOMOLOG 1-RELATED"/>
    <property type="match status" value="1"/>
</dbReference>
<dbReference type="PROSITE" id="PS00670">
    <property type="entry name" value="D_2_HYDROXYACID_DH_2"/>
    <property type="match status" value="1"/>
</dbReference>
<dbReference type="InterPro" id="IPR029753">
    <property type="entry name" value="D-isomer_DH_CS"/>
</dbReference>
<dbReference type="GO" id="GO:0051287">
    <property type="term" value="F:NAD binding"/>
    <property type="evidence" value="ECO:0007669"/>
    <property type="project" value="InterPro"/>
</dbReference>
<dbReference type="EMBL" id="BIFR01000001">
    <property type="protein sequence ID" value="GCE11619.1"/>
    <property type="molecule type" value="Genomic_DNA"/>
</dbReference>
<dbReference type="SUPFAM" id="SSF51735">
    <property type="entry name" value="NAD(P)-binding Rossmann-fold domains"/>
    <property type="match status" value="1"/>
</dbReference>
<dbReference type="InterPro" id="IPR029752">
    <property type="entry name" value="D-isomer_DH_CS1"/>
</dbReference>
<dbReference type="Pfam" id="PF00389">
    <property type="entry name" value="2-Hacid_dh"/>
    <property type="match status" value="1"/>
</dbReference>
<dbReference type="InterPro" id="IPR036291">
    <property type="entry name" value="NAD(P)-bd_dom_sf"/>
</dbReference>
<comment type="caution">
    <text evidence="7">The sequence shown here is derived from an EMBL/GenBank/DDBJ whole genome shotgun (WGS) entry which is preliminary data.</text>
</comment>
<keyword evidence="2 4" id="KW-0560">Oxidoreductase</keyword>
<dbReference type="PANTHER" id="PTHR43026:SF1">
    <property type="entry name" value="2-HYDROXYACID DEHYDROGENASE HOMOLOG 1-RELATED"/>
    <property type="match status" value="1"/>
</dbReference>
<dbReference type="PROSITE" id="PS00671">
    <property type="entry name" value="D_2_HYDROXYACID_DH_3"/>
    <property type="match status" value="1"/>
</dbReference>
<dbReference type="FunFam" id="3.40.50.720:FF:000041">
    <property type="entry name" value="D-3-phosphoglycerate dehydrogenase"/>
    <property type="match status" value="1"/>
</dbReference>
<feature type="domain" description="D-isomer specific 2-hydroxyacid dehydrogenase NAD-binding" evidence="6">
    <location>
        <begin position="111"/>
        <end position="306"/>
    </location>
</feature>
<dbReference type="Pfam" id="PF02826">
    <property type="entry name" value="2-Hacid_dh_C"/>
    <property type="match status" value="1"/>
</dbReference>
<dbReference type="Gene3D" id="3.40.50.720">
    <property type="entry name" value="NAD(P)-binding Rossmann-like Domain"/>
    <property type="match status" value="2"/>
</dbReference>
<keyword evidence="8" id="KW-1185">Reference proteome</keyword>
<dbReference type="GO" id="GO:0006564">
    <property type="term" value="P:L-serine biosynthetic process"/>
    <property type="evidence" value="ECO:0007669"/>
    <property type="project" value="UniProtKB-ARBA"/>
</dbReference>
<gene>
    <name evidence="7" type="primary">ldhA</name>
    <name evidence="7" type="ORF">KTT_14780</name>
</gene>
<evidence type="ECO:0000259" key="6">
    <source>
        <dbReference type="Pfam" id="PF02826"/>
    </source>
</evidence>
<protein>
    <submittedName>
        <fullName evidence="7">Lactate dehydrogenase</fullName>
    </submittedName>
</protein>
<dbReference type="OrthoDB" id="9792971at2"/>
<dbReference type="RefSeq" id="WP_126579308.1">
    <property type="nucleotide sequence ID" value="NZ_BIFR01000001.1"/>
</dbReference>
<evidence type="ECO:0000313" key="7">
    <source>
        <dbReference type="EMBL" id="GCE11619.1"/>
    </source>
</evidence>
<proteinExistence type="inferred from homology"/>
<dbReference type="Proteomes" id="UP000287352">
    <property type="component" value="Unassembled WGS sequence"/>
</dbReference>
<evidence type="ECO:0000256" key="1">
    <source>
        <dbReference type="ARBA" id="ARBA00005854"/>
    </source>
</evidence>
<evidence type="ECO:0000313" key="8">
    <source>
        <dbReference type="Proteomes" id="UP000287352"/>
    </source>
</evidence>
<dbReference type="GO" id="GO:0047545">
    <property type="term" value="F:(S)-2-hydroxyglutarate dehydrogenase activity"/>
    <property type="evidence" value="ECO:0007669"/>
    <property type="project" value="UniProtKB-ARBA"/>
</dbReference>
<evidence type="ECO:0000256" key="4">
    <source>
        <dbReference type="RuleBase" id="RU003719"/>
    </source>
</evidence>
<evidence type="ECO:0000256" key="2">
    <source>
        <dbReference type="ARBA" id="ARBA00023002"/>
    </source>
</evidence>
<feature type="domain" description="D-isomer specific 2-hydroxyacid dehydrogenase catalytic" evidence="5">
    <location>
        <begin position="9"/>
        <end position="336"/>
    </location>
</feature>
<dbReference type="AlphaFoldDB" id="A0A401ZXP9"/>
<dbReference type="GO" id="GO:0008720">
    <property type="term" value="F:D-lactate dehydrogenase (NAD+) activity"/>
    <property type="evidence" value="ECO:0007669"/>
    <property type="project" value="TreeGrafter"/>
</dbReference>
<organism evidence="7 8">
    <name type="scientific">Tengunoibacter tsumagoiensis</name>
    <dbReference type="NCBI Taxonomy" id="2014871"/>
    <lineage>
        <taxon>Bacteria</taxon>
        <taxon>Bacillati</taxon>
        <taxon>Chloroflexota</taxon>
        <taxon>Ktedonobacteria</taxon>
        <taxon>Ktedonobacterales</taxon>
        <taxon>Dictyobacteraceae</taxon>
        <taxon>Tengunoibacter</taxon>
    </lineage>
</organism>
<keyword evidence="3" id="KW-0520">NAD</keyword>
<comment type="similarity">
    <text evidence="1 4">Belongs to the D-isomer specific 2-hydroxyacid dehydrogenase family.</text>
</comment>
<dbReference type="GO" id="GO:0004617">
    <property type="term" value="F:phosphoglycerate dehydrogenase activity"/>
    <property type="evidence" value="ECO:0007669"/>
    <property type="project" value="UniProtKB-ARBA"/>
</dbReference>
<reference evidence="8" key="1">
    <citation type="submission" date="2018-12" db="EMBL/GenBank/DDBJ databases">
        <title>Tengunoibacter tsumagoiensis gen. nov., sp. nov., Dictyobacter kobayashii sp. nov., D. alpinus sp. nov., and D. joshuensis sp. nov. and description of Dictyobacteraceae fam. nov. within the order Ktedonobacterales isolated from Tengu-no-mugimeshi.</title>
        <authorList>
            <person name="Wang C.M."/>
            <person name="Zheng Y."/>
            <person name="Sakai Y."/>
            <person name="Toyoda A."/>
            <person name="Minakuchi Y."/>
            <person name="Abe K."/>
            <person name="Yokota A."/>
            <person name="Yabe S."/>
        </authorList>
    </citation>
    <scope>NUCLEOTIDE SEQUENCE [LARGE SCALE GENOMIC DNA]</scope>
    <source>
        <strain evidence="8">Uno3</strain>
    </source>
</reference>
<dbReference type="InterPro" id="IPR006140">
    <property type="entry name" value="D-isomer_DH_NAD-bd"/>
</dbReference>
<sequence>MDKQKTHVLMMEANEKEASYVRHRLDVEDFLETRSNTLFNGTMNLSEVEVVLPFVHSHIGAEEIAAMPNLKLIATRSTGYDHIDLHAASARGIKVANVPAYGETAVAEYTFALLLALSRKIHQAWVHMRDGEYSIEELRGFDLYGKTLGVIGAGAIGLHVIRIAKGFGMNVLAYDVVHNQLLSEVLGFQYAELDEVLKQSDVVTLHAPALPSTHHMINREKLELMKRGSLIINTARGSLIDTRALAWALDTRILAGAGLDTLEGEEFLEHEEELLNAADTEAELKLLVNNNMLLRRQNVIITPHIAFNSDEALLRILDTTISNVQAFLADRPQNIVKVQ</sequence>
<dbReference type="PROSITE" id="PS00065">
    <property type="entry name" value="D_2_HYDROXYACID_DH_1"/>
    <property type="match status" value="1"/>
</dbReference>
<accession>A0A401ZXP9</accession>
<dbReference type="SUPFAM" id="SSF52283">
    <property type="entry name" value="Formate/glycerate dehydrogenase catalytic domain-like"/>
    <property type="match status" value="1"/>
</dbReference>
<dbReference type="InterPro" id="IPR006139">
    <property type="entry name" value="D-isomer_2_OHA_DH_cat_dom"/>
</dbReference>